<dbReference type="Proteomes" id="UP000642070">
    <property type="component" value="Unassembled WGS sequence"/>
</dbReference>
<reference evidence="1" key="1">
    <citation type="journal article" date="2014" name="Int. J. Syst. Evol. Microbiol.">
        <title>Complete genome sequence of Corynebacterium casei LMG S-19264T (=DSM 44701T), isolated from a smear-ripened cheese.</title>
        <authorList>
            <consortium name="US DOE Joint Genome Institute (JGI-PGF)"/>
            <person name="Walter F."/>
            <person name="Albersmeier A."/>
            <person name="Kalinowski J."/>
            <person name="Ruckert C."/>
        </authorList>
    </citation>
    <scope>NUCLEOTIDE SEQUENCE</scope>
    <source>
        <strain evidence="1">JCM 19831</strain>
    </source>
</reference>
<comment type="caution">
    <text evidence="1">The sequence shown here is derived from an EMBL/GenBank/DDBJ whole genome shotgun (WGS) entry which is preliminary data.</text>
</comment>
<gene>
    <name evidence="1" type="ORF">GCM10007977_071270</name>
</gene>
<proteinExistence type="predicted"/>
<dbReference type="AlphaFoldDB" id="A0A917X376"/>
<name>A0A917X376_9ACTN</name>
<dbReference type="EMBL" id="BMPI01000042">
    <property type="protein sequence ID" value="GGM59466.1"/>
    <property type="molecule type" value="Genomic_DNA"/>
</dbReference>
<protein>
    <submittedName>
        <fullName evidence="1">Uncharacterized protein</fullName>
    </submittedName>
</protein>
<reference evidence="1" key="2">
    <citation type="submission" date="2020-09" db="EMBL/GenBank/DDBJ databases">
        <authorList>
            <person name="Sun Q."/>
            <person name="Ohkuma M."/>
        </authorList>
    </citation>
    <scope>NUCLEOTIDE SEQUENCE</scope>
    <source>
        <strain evidence="1">JCM 19831</strain>
    </source>
</reference>
<keyword evidence="2" id="KW-1185">Reference proteome</keyword>
<evidence type="ECO:0000313" key="2">
    <source>
        <dbReference type="Proteomes" id="UP000642070"/>
    </source>
</evidence>
<organism evidence="1 2">
    <name type="scientific">Dactylosporangium sucinum</name>
    <dbReference type="NCBI Taxonomy" id="1424081"/>
    <lineage>
        <taxon>Bacteria</taxon>
        <taxon>Bacillati</taxon>
        <taxon>Actinomycetota</taxon>
        <taxon>Actinomycetes</taxon>
        <taxon>Micromonosporales</taxon>
        <taxon>Micromonosporaceae</taxon>
        <taxon>Dactylosporangium</taxon>
    </lineage>
</organism>
<evidence type="ECO:0000313" key="1">
    <source>
        <dbReference type="EMBL" id="GGM59466.1"/>
    </source>
</evidence>
<accession>A0A917X376</accession>
<sequence>MAFTELAIQIRPPNTAFTPAATAASIPRIEAAPVAARLSLLGAVVSHPGSPPDRHFPDASLCNRA</sequence>